<keyword evidence="2" id="KW-1185">Reference proteome</keyword>
<sequence length="341" mass="38108">MDLSDALSNILMPSPGGRGVRSMGTVLSMLWPEAFPCVRYMYSLPIIFHGRAYRDMVSMSALWDHPPKRQPLQSYNSFDTVSTAALEPGELMSSTPTPNDPIGLPMMAYIDLNQIASCRRCMFRIVRKPDNANHAVQNLQKLRAKVLVPVIKEHEPLIVGLFVAMAQRHVHGFTSSHDPRSQWSQLDARHVPEFRDVKLRILAHDNENTDFLVYTATVTAELLQSFHQPLKLPRGKHGGDFPGMQIQLQRVPIWPILGLKERLGQALGEDIVGRVDAEQVETWEDEEEQKPATKSPPKRKALSDIVLNGSFEDTSDDSSSEPIASAKRRCLSEGAALGVVR</sequence>
<comment type="caution">
    <text evidence="1">The sequence shown here is derived from an EMBL/GenBank/DDBJ whole genome shotgun (WGS) entry which is preliminary data.</text>
</comment>
<protein>
    <submittedName>
        <fullName evidence="1">Uncharacterized protein</fullName>
    </submittedName>
</protein>
<gene>
    <name evidence="1" type="ORF">N3K66_003952</name>
</gene>
<dbReference type="Proteomes" id="UP001163324">
    <property type="component" value="Chromosome 3"/>
</dbReference>
<evidence type="ECO:0000313" key="2">
    <source>
        <dbReference type="Proteomes" id="UP001163324"/>
    </source>
</evidence>
<name>A0ACC0V8B2_9HYPO</name>
<accession>A0ACC0V8B2</accession>
<proteinExistence type="predicted"/>
<organism evidence="1 2">
    <name type="scientific">Trichothecium roseum</name>
    <dbReference type="NCBI Taxonomy" id="47278"/>
    <lineage>
        <taxon>Eukaryota</taxon>
        <taxon>Fungi</taxon>
        <taxon>Dikarya</taxon>
        <taxon>Ascomycota</taxon>
        <taxon>Pezizomycotina</taxon>
        <taxon>Sordariomycetes</taxon>
        <taxon>Hypocreomycetidae</taxon>
        <taxon>Hypocreales</taxon>
        <taxon>Hypocreales incertae sedis</taxon>
        <taxon>Trichothecium</taxon>
    </lineage>
</organism>
<evidence type="ECO:0000313" key="1">
    <source>
        <dbReference type="EMBL" id="KAI9902135.1"/>
    </source>
</evidence>
<dbReference type="EMBL" id="CM047942">
    <property type="protein sequence ID" value="KAI9902135.1"/>
    <property type="molecule type" value="Genomic_DNA"/>
</dbReference>
<reference evidence="1" key="1">
    <citation type="submission" date="2022-10" db="EMBL/GenBank/DDBJ databases">
        <title>Complete Genome of Trichothecium roseum strain YXFP-22015, a Plant Pathogen Isolated from Citrus.</title>
        <authorList>
            <person name="Wang Y."/>
            <person name="Zhu L."/>
        </authorList>
    </citation>
    <scope>NUCLEOTIDE SEQUENCE</scope>
    <source>
        <strain evidence="1">YXFP-22015</strain>
    </source>
</reference>